<evidence type="ECO:0000256" key="2">
    <source>
        <dbReference type="ARBA" id="ARBA00012438"/>
    </source>
</evidence>
<feature type="domain" description="Response regulatory" evidence="9">
    <location>
        <begin position="548"/>
        <end position="670"/>
    </location>
</feature>
<sequence length="680" mass="75120">MTLTAQASVEEPYIPLSTLRTLQFEWLSRLGRLSGTATLIVDSDFTIVFYDKSILETLELDPDQDMTGACMLTLAGELAARGDFGPGDPAVFMELVRSEVTKPVSPHESEPRSLNFLTPSGRRVQFRQDLEMDGYYMLSCRDVTKAYIEKHALRVALDSSNSGYLIFDLETKSFQAHGEMARQVRQDGIASRFMNNAIEDLVHPDDFRKLKQKWYSAHKSRQSWSGTFRMMNSKAEKVWVKTQATPQVSESGKITGYILFYTEVTSQLRIQDDLRKAIERSERALSAKNAFLGRLSHEIRTPMNAVVGIADALVHHNADPTLNPKLELIQSSAEKIIRIVDESLEHTKLAESKVQISPRSASPRDSIEAVCSLWEQKAVENGIDLSCRVDESVPDTIVFDNHRYEQCLNNLVSNAIKFSPAGKVQVFLTTLEKAGHNNLVAVVKDSGIGMNAAQLKNLFEAYTQADSTISGRFGGTGLGMNITKQLIELMGGKISVKSSLGSGTVIALTLPIKADRREEDRRKETSGTLVDKMLEGATPAKSDYEHLNILVVDDNATNHMVVTSLLETMVSNINVAENGIEAIQALDIADANGAQYDVILMDIHMPLMDGIEATLAIRSSQKSYTNIPIIALTADPQYQQRRLCKNIGMDDALAKPVKLIDVLGALDRVFANQTTSTLAA</sequence>
<dbReference type="Gene3D" id="3.30.450.20">
    <property type="entry name" value="PAS domain"/>
    <property type="match status" value="1"/>
</dbReference>
<dbReference type="PROSITE" id="PS50113">
    <property type="entry name" value="PAC"/>
    <property type="match status" value="1"/>
</dbReference>
<feature type="modified residue" description="4-aspartylphosphate" evidence="7">
    <location>
        <position position="602"/>
    </location>
</feature>
<proteinExistence type="predicted"/>
<comment type="caution">
    <text evidence="11">The sequence shown here is derived from an EMBL/GenBank/DDBJ whole genome shotgun (WGS) entry which is preliminary data.</text>
</comment>
<dbReference type="AlphaFoldDB" id="A0A918KCD9"/>
<dbReference type="FunFam" id="3.30.565.10:FF:000010">
    <property type="entry name" value="Sensor histidine kinase RcsC"/>
    <property type="match status" value="1"/>
</dbReference>
<dbReference type="InterPro" id="IPR003594">
    <property type="entry name" value="HATPase_dom"/>
</dbReference>
<dbReference type="SUPFAM" id="SSF52172">
    <property type="entry name" value="CheY-like"/>
    <property type="match status" value="1"/>
</dbReference>
<dbReference type="Pfam" id="PF08447">
    <property type="entry name" value="PAS_3"/>
    <property type="match status" value="1"/>
</dbReference>
<dbReference type="SUPFAM" id="SSF55785">
    <property type="entry name" value="PYP-like sensor domain (PAS domain)"/>
    <property type="match status" value="1"/>
</dbReference>
<evidence type="ECO:0000256" key="5">
    <source>
        <dbReference type="ARBA" id="ARBA00022777"/>
    </source>
</evidence>
<evidence type="ECO:0000256" key="4">
    <source>
        <dbReference type="ARBA" id="ARBA00022679"/>
    </source>
</evidence>
<dbReference type="Pfam" id="PF02518">
    <property type="entry name" value="HATPase_c"/>
    <property type="match status" value="1"/>
</dbReference>
<keyword evidence="6" id="KW-0902">Two-component regulatory system</keyword>
<dbReference type="InterPro" id="IPR001789">
    <property type="entry name" value="Sig_transdc_resp-reg_receiver"/>
</dbReference>
<dbReference type="SMART" id="SM00448">
    <property type="entry name" value="REC"/>
    <property type="match status" value="1"/>
</dbReference>
<reference evidence="11 12" key="1">
    <citation type="journal article" date="2014" name="Int. J. Syst. Evol. Microbiol.">
        <title>Complete genome sequence of Corynebacterium casei LMG S-19264T (=DSM 44701T), isolated from a smear-ripened cheese.</title>
        <authorList>
            <consortium name="US DOE Joint Genome Institute (JGI-PGF)"/>
            <person name="Walter F."/>
            <person name="Albersmeier A."/>
            <person name="Kalinowski J."/>
            <person name="Ruckert C."/>
        </authorList>
    </citation>
    <scope>NUCLEOTIDE SEQUENCE [LARGE SCALE GENOMIC DNA]</scope>
    <source>
        <strain evidence="11 12">KCTC 23968</strain>
    </source>
</reference>
<dbReference type="PANTHER" id="PTHR43047">
    <property type="entry name" value="TWO-COMPONENT HISTIDINE PROTEIN KINASE"/>
    <property type="match status" value="1"/>
</dbReference>
<dbReference type="SMART" id="SM00387">
    <property type="entry name" value="HATPase_c"/>
    <property type="match status" value="1"/>
</dbReference>
<name>A0A918KCD9_9PROT</name>
<dbReference type="InterPro" id="IPR035965">
    <property type="entry name" value="PAS-like_dom_sf"/>
</dbReference>
<dbReference type="Gene3D" id="3.30.565.10">
    <property type="entry name" value="Histidine kinase-like ATPase, C-terminal domain"/>
    <property type="match status" value="1"/>
</dbReference>
<keyword evidence="4" id="KW-0808">Transferase</keyword>
<dbReference type="InterPro" id="IPR000700">
    <property type="entry name" value="PAS-assoc_C"/>
</dbReference>
<dbReference type="PROSITE" id="PS50110">
    <property type="entry name" value="RESPONSE_REGULATORY"/>
    <property type="match status" value="1"/>
</dbReference>
<dbReference type="InterPro" id="IPR013655">
    <property type="entry name" value="PAS_fold_3"/>
</dbReference>
<evidence type="ECO:0000256" key="1">
    <source>
        <dbReference type="ARBA" id="ARBA00000085"/>
    </source>
</evidence>
<gene>
    <name evidence="11" type="ORF">GCM10011309_05190</name>
</gene>
<dbReference type="RefSeq" id="WP_189580921.1">
    <property type="nucleotide sequence ID" value="NZ_BMYV01000001.1"/>
</dbReference>
<dbReference type="PANTHER" id="PTHR43047:SF64">
    <property type="entry name" value="HISTIDINE KINASE CONTAINING CHEY-HOMOLOGOUS RECEIVER DOMAIN AND PAS DOMAIN-RELATED"/>
    <property type="match status" value="1"/>
</dbReference>
<dbReference type="SUPFAM" id="SSF55874">
    <property type="entry name" value="ATPase domain of HSP90 chaperone/DNA topoisomerase II/histidine kinase"/>
    <property type="match status" value="1"/>
</dbReference>
<evidence type="ECO:0000259" key="10">
    <source>
        <dbReference type="PROSITE" id="PS50113"/>
    </source>
</evidence>
<accession>A0A918KCD9</accession>
<dbReference type="InterPro" id="IPR004358">
    <property type="entry name" value="Sig_transdc_His_kin-like_C"/>
</dbReference>
<dbReference type="InterPro" id="IPR000014">
    <property type="entry name" value="PAS"/>
</dbReference>
<dbReference type="InterPro" id="IPR011006">
    <property type="entry name" value="CheY-like_superfamily"/>
</dbReference>
<dbReference type="CDD" id="cd16922">
    <property type="entry name" value="HATPase_EvgS-ArcB-TorS-like"/>
    <property type="match status" value="1"/>
</dbReference>
<dbReference type="SUPFAM" id="SSF47384">
    <property type="entry name" value="Homodimeric domain of signal transducing histidine kinase"/>
    <property type="match status" value="1"/>
</dbReference>
<dbReference type="EC" id="2.7.13.3" evidence="2"/>
<dbReference type="CDD" id="cd00130">
    <property type="entry name" value="PAS"/>
    <property type="match status" value="1"/>
</dbReference>
<dbReference type="CDD" id="cd17546">
    <property type="entry name" value="REC_hyHK_CKI1_RcsC-like"/>
    <property type="match status" value="1"/>
</dbReference>
<evidence type="ECO:0000256" key="7">
    <source>
        <dbReference type="PROSITE-ProRule" id="PRU00169"/>
    </source>
</evidence>
<feature type="domain" description="Histidine kinase" evidence="8">
    <location>
        <begin position="294"/>
        <end position="514"/>
    </location>
</feature>
<dbReference type="InterPro" id="IPR005467">
    <property type="entry name" value="His_kinase_dom"/>
</dbReference>
<dbReference type="GO" id="GO:0000155">
    <property type="term" value="F:phosphorelay sensor kinase activity"/>
    <property type="evidence" value="ECO:0007669"/>
    <property type="project" value="InterPro"/>
</dbReference>
<comment type="catalytic activity">
    <reaction evidence="1">
        <text>ATP + protein L-histidine = ADP + protein N-phospho-L-histidine.</text>
        <dbReference type="EC" id="2.7.13.3"/>
    </reaction>
</comment>
<dbReference type="CDD" id="cd00082">
    <property type="entry name" value="HisKA"/>
    <property type="match status" value="1"/>
</dbReference>
<dbReference type="InterPro" id="IPR036097">
    <property type="entry name" value="HisK_dim/P_sf"/>
</dbReference>
<protein>
    <recommendedName>
        <fullName evidence="2">histidine kinase</fullName>
        <ecNumber evidence="2">2.7.13.3</ecNumber>
    </recommendedName>
</protein>
<keyword evidence="5" id="KW-0418">Kinase</keyword>
<organism evidence="11 12">
    <name type="scientific">Litorimonas cladophorae</name>
    <dbReference type="NCBI Taxonomy" id="1220491"/>
    <lineage>
        <taxon>Bacteria</taxon>
        <taxon>Pseudomonadati</taxon>
        <taxon>Pseudomonadota</taxon>
        <taxon>Alphaproteobacteria</taxon>
        <taxon>Maricaulales</taxon>
        <taxon>Robiginitomaculaceae</taxon>
    </lineage>
</organism>
<dbReference type="Pfam" id="PF00512">
    <property type="entry name" value="HisKA"/>
    <property type="match status" value="1"/>
</dbReference>
<dbReference type="PRINTS" id="PR00344">
    <property type="entry name" value="BCTRLSENSOR"/>
</dbReference>
<evidence type="ECO:0000313" key="11">
    <source>
        <dbReference type="EMBL" id="GGX58762.1"/>
    </source>
</evidence>
<keyword evidence="3 7" id="KW-0597">Phosphoprotein</keyword>
<evidence type="ECO:0000256" key="3">
    <source>
        <dbReference type="ARBA" id="ARBA00022553"/>
    </source>
</evidence>
<evidence type="ECO:0000313" key="12">
    <source>
        <dbReference type="Proteomes" id="UP000600865"/>
    </source>
</evidence>
<feature type="domain" description="PAC" evidence="10">
    <location>
        <begin position="224"/>
        <end position="276"/>
    </location>
</feature>
<dbReference type="SMART" id="SM00388">
    <property type="entry name" value="HisKA"/>
    <property type="match status" value="1"/>
</dbReference>
<dbReference type="Pfam" id="PF00072">
    <property type="entry name" value="Response_reg"/>
    <property type="match status" value="1"/>
</dbReference>
<keyword evidence="12" id="KW-1185">Reference proteome</keyword>
<dbReference type="Gene3D" id="1.10.287.130">
    <property type="match status" value="1"/>
</dbReference>
<dbReference type="Gene3D" id="3.40.50.2300">
    <property type="match status" value="1"/>
</dbReference>
<dbReference type="InterPro" id="IPR003661">
    <property type="entry name" value="HisK_dim/P_dom"/>
</dbReference>
<evidence type="ECO:0000259" key="9">
    <source>
        <dbReference type="PROSITE" id="PS50110"/>
    </source>
</evidence>
<dbReference type="InterPro" id="IPR036890">
    <property type="entry name" value="HATPase_C_sf"/>
</dbReference>
<evidence type="ECO:0000256" key="6">
    <source>
        <dbReference type="ARBA" id="ARBA00023012"/>
    </source>
</evidence>
<dbReference type="PROSITE" id="PS50109">
    <property type="entry name" value="HIS_KIN"/>
    <property type="match status" value="1"/>
</dbReference>
<dbReference type="EMBL" id="BMYV01000001">
    <property type="protein sequence ID" value="GGX58762.1"/>
    <property type="molecule type" value="Genomic_DNA"/>
</dbReference>
<dbReference type="Proteomes" id="UP000600865">
    <property type="component" value="Unassembled WGS sequence"/>
</dbReference>
<evidence type="ECO:0000259" key="8">
    <source>
        <dbReference type="PROSITE" id="PS50109"/>
    </source>
</evidence>